<proteinExistence type="predicted"/>
<dbReference type="KEGG" id="asue:F2A31_09995"/>
<gene>
    <name evidence="2" type="ORF">F2A31_09995</name>
</gene>
<dbReference type="RefSeq" id="WP_150026255.1">
    <property type="nucleotide sequence ID" value="NZ_CP043909.1"/>
</dbReference>
<evidence type="ECO:0000259" key="1">
    <source>
        <dbReference type="Pfam" id="PF13827"/>
    </source>
</evidence>
<reference evidence="2 3" key="1">
    <citation type="submission" date="2019-09" db="EMBL/GenBank/DDBJ databases">
        <title>Acinetobacter sp. C16S1 isolated from saline soil.</title>
        <authorList>
            <person name="Xu L."/>
            <person name="Sun J.-Q."/>
        </authorList>
    </citation>
    <scope>NUCLEOTIDE SEQUENCE [LARGE SCALE GENOMIC DNA]</scope>
    <source>
        <strain evidence="2 3">C16S1</strain>
    </source>
</reference>
<dbReference type="EMBL" id="CP043909">
    <property type="protein sequence ID" value="QER40030.1"/>
    <property type="molecule type" value="Genomic_DNA"/>
</dbReference>
<sequence length="289" mass="31775">MNIKKLVGGLLSIAGLMVVDVYFNSVMALVPQAERHRISTGGHSGQYGYRQSTASSHYYVPNKYYAGAARHPDVMDIWVLTASGDARDLRQRAVDACNAVMGGGCDDGGWWTDATMTVLRTASGGLYFAGGWDPSESRRVHELCNSQQPLPCEVVGKYNNYRNHTPVRSAHKHYAAVARIDGKDYGDKLYIASGFTSLHAAQSAAMVKCQQASGSKPCGMGVWVANGVLHIYQSQSHFSSMVESSPQRAEQAMKQYCITQQFKNCQTQAQYDSRQPGIFVHDYLTLLKD</sequence>
<keyword evidence="3" id="KW-1185">Reference proteome</keyword>
<protein>
    <submittedName>
        <fullName evidence="2">DUF4189 domain-containing protein</fullName>
    </submittedName>
</protein>
<dbReference type="Proteomes" id="UP000325177">
    <property type="component" value="Chromosome"/>
</dbReference>
<dbReference type="InterPro" id="IPR025240">
    <property type="entry name" value="DUF4189"/>
</dbReference>
<dbReference type="AlphaFoldDB" id="A0A5P1UW42"/>
<feature type="domain" description="DUF4189" evidence="1">
    <location>
        <begin position="175"/>
        <end position="269"/>
    </location>
</feature>
<organism evidence="2 3">
    <name type="scientific">Acinetobacter suaedae</name>
    <dbReference type="NCBI Taxonomy" id="2609668"/>
    <lineage>
        <taxon>Bacteria</taxon>
        <taxon>Pseudomonadati</taxon>
        <taxon>Pseudomonadota</taxon>
        <taxon>Gammaproteobacteria</taxon>
        <taxon>Moraxellales</taxon>
        <taxon>Moraxellaceae</taxon>
        <taxon>Acinetobacter</taxon>
    </lineage>
</organism>
<dbReference type="Pfam" id="PF13827">
    <property type="entry name" value="DUF4189"/>
    <property type="match status" value="1"/>
</dbReference>
<name>A0A5P1UW42_9GAMM</name>
<evidence type="ECO:0000313" key="2">
    <source>
        <dbReference type="EMBL" id="QER40030.1"/>
    </source>
</evidence>
<evidence type="ECO:0000313" key="3">
    <source>
        <dbReference type="Proteomes" id="UP000325177"/>
    </source>
</evidence>
<accession>A0A5P1UW42</accession>